<sequence>MVVPGTPRDFPHILDALLNLDGGVKPEMVATDNASYSDMVFGLFKILGYNFSPRFRDLDDQRFWRATMPGVETGTYGAVEDLARNHVNLNKVITHWPDMLKVAGSLVTNQVRAYDLLRMFGRDGRPTPLGAAFAEYGRIAKTEHLLRVVDPVDGTYRRRGTGSSPSRNPATSWPGTCATASAAPSTRRTGTALRTSSARSAWSSTPSCSGRPVTSTPPSPSSRPRATISARRTSPGSPAQAPQPEPARPLQLHRLDPGRRRPAPAVRPGRARAGRGRRRRGLNAHIG</sequence>
<protein>
    <recommendedName>
        <fullName evidence="2">Tn3 transposase DDE domain-containing protein</fullName>
    </recommendedName>
</protein>
<organism evidence="3 4">
    <name type="scientific">Streptosporangium brasiliense</name>
    <dbReference type="NCBI Taxonomy" id="47480"/>
    <lineage>
        <taxon>Bacteria</taxon>
        <taxon>Bacillati</taxon>
        <taxon>Actinomycetota</taxon>
        <taxon>Actinomycetes</taxon>
        <taxon>Streptosporangiales</taxon>
        <taxon>Streptosporangiaceae</taxon>
        <taxon>Streptosporangium</taxon>
    </lineage>
</organism>
<name>A0ABT9RI12_9ACTN</name>
<comment type="caution">
    <text evidence="3">The sequence shown here is derived from an EMBL/GenBank/DDBJ whole genome shotgun (WGS) entry which is preliminary data.</text>
</comment>
<feature type="compositionally biased region" description="Basic residues" evidence="1">
    <location>
        <begin position="269"/>
        <end position="287"/>
    </location>
</feature>
<evidence type="ECO:0000313" key="3">
    <source>
        <dbReference type="EMBL" id="MDP9868933.1"/>
    </source>
</evidence>
<keyword evidence="4" id="KW-1185">Reference proteome</keyword>
<dbReference type="Pfam" id="PF01526">
    <property type="entry name" value="DDE_Tnp_Tn3"/>
    <property type="match status" value="1"/>
</dbReference>
<evidence type="ECO:0000313" key="4">
    <source>
        <dbReference type="Proteomes" id="UP001230426"/>
    </source>
</evidence>
<gene>
    <name evidence="3" type="ORF">J2S55_008199</name>
</gene>
<feature type="compositionally biased region" description="Low complexity" evidence="1">
    <location>
        <begin position="222"/>
        <end position="240"/>
    </location>
</feature>
<proteinExistence type="predicted"/>
<dbReference type="EMBL" id="JAUSRB010000002">
    <property type="protein sequence ID" value="MDP9868933.1"/>
    <property type="molecule type" value="Genomic_DNA"/>
</dbReference>
<dbReference type="InterPro" id="IPR002513">
    <property type="entry name" value="Tn3_Tnp_DDE_dom"/>
</dbReference>
<evidence type="ECO:0000256" key="1">
    <source>
        <dbReference type="SAM" id="MobiDB-lite"/>
    </source>
</evidence>
<feature type="compositionally biased region" description="Polar residues" evidence="1">
    <location>
        <begin position="161"/>
        <end position="173"/>
    </location>
</feature>
<feature type="region of interest" description="Disordered" evidence="1">
    <location>
        <begin position="154"/>
        <end position="287"/>
    </location>
</feature>
<feature type="compositionally biased region" description="Low complexity" evidence="1">
    <location>
        <begin position="174"/>
        <end position="209"/>
    </location>
</feature>
<dbReference type="Proteomes" id="UP001230426">
    <property type="component" value="Unassembled WGS sequence"/>
</dbReference>
<evidence type="ECO:0000259" key="2">
    <source>
        <dbReference type="Pfam" id="PF01526"/>
    </source>
</evidence>
<feature type="domain" description="Tn3 transposase DDE" evidence="2">
    <location>
        <begin position="2"/>
        <end position="159"/>
    </location>
</feature>
<accession>A0ABT9RI12</accession>
<reference evidence="3 4" key="1">
    <citation type="submission" date="2023-07" db="EMBL/GenBank/DDBJ databases">
        <title>Sequencing the genomes of 1000 actinobacteria strains.</title>
        <authorList>
            <person name="Klenk H.-P."/>
        </authorList>
    </citation>
    <scope>NUCLEOTIDE SEQUENCE [LARGE SCALE GENOMIC DNA]</scope>
    <source>
        <strain evidence="3 4">DSM 44109</strain>
    </source>
</reference>